<sequence>MPPSGTTVTQLVNSKTIPESGLETSELQYIAAETYCEFNITLSQDVIYEEATDEEFFIASISSKAYESWLEEEDIIDHKKRRPL</sequence>
<organism evidence="1 2">
    <name type="scientific">candidate division TA06 bacterium B3_TA06</name>
    <dbReference type="NCBI Taxonomy" id="2012487"/>
    <lineage>
        <taxon>Bacteria</taxon>
        <taxon>Bacteria division TA06</taxon>
    </lineage>
</organism>
<protein>
    <submittedName>
        <fullName evidence="1">Uncharacterized protein</fullName>
    </submittedName>
</protein>
<dbReference type="EMBL" id="NJBO01000002">
    <property type="protein sequence ID" value="TKJ43987.1"/>
    <property type="molecule type" value="Genomic_DNA"/>
</dbReference>
<evidence type="ECO:0000313" key="2">
    <source>
        <dbReference type="Proteomes" id="UP000317778"/>
    </source>
</evidence>
<accession>A0A532VAI9</accession>
<dbReference type="Proteomes" id="UP000317778">
    <property type="component" value="Unassembled WGS sequence"/>
</dbReference>
<proteinExistence type="predicted"/>
<gene>
    <name evidence="1" type="ORF">CEE36_02385</name>
</gene>
<reference evidence="1 2" key="1">
    <citation type="submission" date="2017-06" db="EMBL/GenBank/DDBJ databases">
        <title>Novel microbial phyla capable of carbon fixation and sulfur reduction in deep-sea sediments.</title>
        <authorList>
            <person name="Huang J."/>
            <person name="Baker B."/>
            <person name="Wang Y."/>
        </authorList>
    </citation>
    <scope>NUCLEOTIDE SEQUENCE [LARGE SCALE GENOMIC DNA]</scope>
    <source>
        <strain evidence="1">B3_TA06</strain>
    </source>
</reference>
<evidence type="ECO:0000313" key="1">
    <source>
        <dbReference type="EMBL" id="TKJ43987.1"/>
    </source>
</evidence>
<name>A0A532VAI9_UNCT6</name>
<dbReference type="AlphaFoldDB" id="A0A532VAI9"/>
<comment type="caution">
    <text evidence="1">The sequence shown here is derived from an EMBL/GenBank/DDBJ whole genome shotgun (WGS) entry which is preliminary data.</text>
</comment>